<dbReference type="InterPro" id="IPR001680">
    <property type="entry name" value="WD40_rpt"/>
</dbReference>
<feature type="compositionally biased region" description="Low complexity" evidence="4">
    <location>
        <begin position="628"/>
        <end position="638"/>
    </location>
</feature>
<dbReference type="PROSITE" id="PS50896">
    <property type="entry name" value="LISH"/>
    <property type="match status" value="1"/>
</dbReference>
<gene>
    <name evidence="6" type="ORF">TR154451</name>
</gene>
<dbReference type="SMART" id="SM00668">
    <property type="entry name" value="CTLH"/>
    <property type="match status" value="1"/>
</dbReference>
<keyword evidence="2" id="KW-0677">Repeat</keyword>
<keyword evidence="1 3" id="KW-0853">WD repeat</keyword>
<dbReference type="InterPro" id="IPR006595">
    <property type="entry name" value="CTLH_C"/>
</dbReference>
<dbReference type="Pfam" id="PF00400">
    <property type="entry name" value="WD40"/>
    <property type="match status" value="1"/>
</dbReference>
<evidence type="ECO:0000259" key="5">
    <source>
        <dbReference type="PROSITE" id="PS50897"/>
    </source>
</evidence>
<evidence type="ECO:0000256" key="3">
    <source>
        <dbReference type="PROSITE-ProRule" id="PRU00221"/>
    </source>
</evidence>
<evidence type="ECO:0000256" key="1">
    <source>
        <dbReference type="ARBA" id="ARBA00022574"/>
    </source>
</evidence>
<dbReference type="PROSITE" id="PS50897">
    <property type="entry name" value="CTLH"/>
    <property type="match status" value="1"/>
</dbReference>
<dbReference type="InterPro" id="IPR015943">
    <property type="entry name" value="WD40/YVTN_repeat-like_dom_sf"/>
</dbReference>
<dbReference type="PROSITE" id="PS50082">
    <property type="entry name" value="WD_REPEATS_2"/>
    <property type="match status" value="1"/>
</dbReference>
<evidence type="ECO:0000313" key="6">
    <source>
        <dbReference type="EMBL" id="JAP43867.1"/>
    </source>
</evidence>
<dbReference type="AlphaFoldDB" id="A0A0X3P223"/>
<evidence type="ECO:0000256" key="4">
    <source>
        <dbReference type="SAM" id="MobiDB-lite"/>
    </source>
</evidence>
<feature type="region of interest" description="Disordered" evidence="4">
    <location>
        <begin position="628"/>
        <end position="649"/>
    </location>
</feature>
<evidence type="ECO:0000256" key="2">
    <source>
        <dbReference type="ARBA" id="ARBA00022737"/>
    </source>
</evidence>
<name>A0A0X3P223_SCHSO</name>
<dbReference type="GO" id="GO:0043161">
    <property type="term" value="P:proteasome-mediated ubiquitin-dependent protein catabolic process"/>
    <property type="evidence" value="ECO:0007669"/>
    <property type="project" value="TreeGrafter"/>
</dbReference>
<dbReference type="GO" id="GO:0034657">
    <property type="term" value="C:GID complex"/>
    <property type="evidence" value="ECO:0007669"/>
    <property type="project" value="TreeGrafter"/>
</dbReference>
<dbReference type="InterPro" id="IPR051350">
    <property type="entry name" value="WD_repeat-ST_regulator"/>
</dbReference>
<proteinExistence type="predicted"/>
<dbReference type="SUPFAM" id="SSF50978">
    <property type="entry name" value="WD40 repeat-like"/>
    <property type="match status" value="1"/>
</dbReference>
<dbReference type="SMART" id="SM00320">
    <property type="entry name" value="WD40"/>
    <property type="match status" value="5"/>
</dbReference>
<dbReference type="Gene3D" id="2.130.10.10">
    <property type="entry name" value="YVTN repeat-like/Quinoprotein amine dehydrogenase"/>
    <property type="match status" value="2"/>
</dbReference>
<feature type="repeat" description="WD" evidence="3">
    <location>
        <begin position="266"/>
        <end position="288"/>
    </location>
</feature>
<feature type="domain" description="CTLH" evidence="5">
    <location>
        <begin position="72"/>
        <end position="131"/>
    </location>
</feature>
<protein>
    <recommendedName>
        <fullName evidence="5">CTLH domain-containing protein</fullName>
    </recommendedName>
</protein>
<organism evidence="6">
    <name type="scientific">Schistocephalus solidus</name>
    <name type="common">Tapeworm</name>
    <dbReference type="NCBI Taxonomy" id="70667"/>
    <lineage>
        <taxon>Eukaryota</taxon>
        <taxon>Metazoa</taxon>
        <taxon>Spiralia</taxon>
        <taxon>Lophotrochozoa</taxon>
        <taxon>Platyhelminthes</taxon>
        <taxon>Cestoda</taxon>
        <taxon>Eucestoda</taxon>
        <taxon>Diphyllobothriidea</taxon>
        <taxon>Diphyllobothriidae</taxon>
        <taxon>Schistocephalus</taxon>
    </lineage>
</organism>
<dbReference type="InterPro" id="IPR006594">
    <property type="entry name" value="LisH"/>
</dbReference>
<reference evidence="6" key="1">
    <citation type="submission" date="2016-01" db="EMBL/GenBank/DDBJ databases">
        <title>Reference transcriptome for the parasite Schistocephalus solidus: insights into the molecular evolution of parasitism.</title>
        <authorList>
            <person name="Hebert F.O."/>
            <person name="Grambauer S."/>
            <person name="Barber I."/>
            <person name="Landry C.R."/>
            <person name="Aubin-Horth N."/>
        </authorList>
    </citation>
    <scope>NUCLEOTIDE SEQUENCE</scope>
</reference>
<dbReference type="PANTHER" id="PTHR22838">
    <property type="entry name" value="WD REPEAT PROTEIN 26-RELATED"/>
    <property type="match status" value="1"/>
</dbReference>
<dbReference type="InterPro" id="IPR036322">
    <property type="entry name" value="WD40_repeat_dom_sf"/>
</dbReference>
<sequence length="944" mass="98945">MSSTHVSFAVPKVNDRCTNGNALMSEKSNGLPPKSMSARDVEMVRLIGQYLCDKGYSTSYIQLAKDSGITLEPQAATDLRSAILAGKWEDAEKAVKELAPIIDNPASLAEIHFLLLEQQFLELAEADDAMAALMLLRSRITPLQRNAERLAVLTRCLMCRTPEEVRAEAGGWSGAHGGSRSVLVDNIQRYVPAQTMLPPTRLETLITEAVRAQLNACTFHNQHIVWPDALNSISLLQPHSCSIQEFPVFPVQTIDHRDTDLWFCQFSPDGTHLATGGKDANVDVWRVDVQTHTIISSRTLSTSSSYIGHLCWSPNSKKLAVCCGELHGPVIVFDVANRRQLCSQQVNDEDVYCSAAFFADSRKLAFGGMKGAFYVMDTEDDGHILVTVEGYRVQSMVALLTPPPVDITPSLASFTDNSVHDLEAYRFTLDPTTPGAPAAAVASGHSDSVSMTDLTHHSVEVIGHGPPFSGIDQLLVADSLHRVRLFKFGYTTSAAVASRELEDLNPLIQIASVATTTTTTTATQSTASWAPPPSSSLAVSVAGSRGNRSTIQLPLSSVAAVMQAAGALISSSSAVVAAAAVSSAPGAPPTTASRPATSSASAGSLLAFRQTTSDSGLGRQHQLLHASSSPGSALALSGDGRGNPGQVRGHLATAHSGYPIFVSGDSSSGGSAGSESIFYITASGAELAGSSAGIPASATSTTAAVAAASTATLSPSVLVANLLQSYPRLSLFPESSASASASAVATDGTSRVGGGGLLDASTQAVTQGSTESTTTGTTTTSFAATAAAGVTTDVTAARNTNQTYGLLQHCTLIKELHAIQSITLSSSGRKLLVTVHKRGLHLWDLESLGMLQQFAGFKQDIYKLTSTIGGINEDFVASGSEDGFLHLWHLSSGARPIYSSMAATGEHPVTCASWNPALPTMLATVNDEGEIRIWAPAKYVTGCG</sequence>
<dbReference type="EMBL" id="GEEE01019358">
    <property type="protein sequence ID" value="JAP43867.1"/>
    <property type="molecule type" value="Transcribed_RNA"/>
</dbReference>
<dbReference type="PANTHER" id="PTHR22838:SF0">
    <property type="entry name" value="WD REPEAT-CONTAINING PROTEIN 26"/>
    <property type="match status" value="1"/>
</dbReference>
<accession>A0A0X3P223</accession>